<gene>
    <name evidence="1" type="ORF">PUV54_16020</name>
</gene>
<dbReference type="EMBL" id="CP118166">
    <property type="protein sequence ID" value="WDI31458.1"/>
    <property type="molecule type" value="Genomic_DNA"/>
</dbReference>
<keyword evidence="2" id="KW-1185">Reference proteome</keyword>
<sequence length="162" mass="17753">MTKAILGLLGLQTVLLLVLTFRIADLERIDSTTRAYAEERTLPLQNNDRAAARPQSVGLSAEEIREIVRSEMALAVSEITVAQSSNSAATPQRQPLIDERQIELMRASVEADLNAMRATGRSTPSEMAALQSKIAKLPPRERKAALDRLTKAINDGYIDAQL</sequence>
<dbReference type="KEGG" id="hfl:PUV54_16020"/>
<proteinExistence type="predicted"/>
<dbReference type="AlphaFoldDB" id="A0AAE9ZER1"/>
<evidence type="ECO:0000313" key="1">
    <source>
        <dbReference type="EMBL" id="WDI31458.1"/>
    </source>
</evidence>
<accession>A0AAE9ZER1</accession>
<dbReference type="Proteomes" id="UP001214043">
    <property type="component" value="Chromosome"/>
</dbReference>
<reference evidence="1" key="1">
    <citation type="submission" date="2023-02" db="EMBL/GenBank/DDBJ databases">
        <title>Genome sequence of Hyphococcus flavus.</title>
        <authorList>
            <person name="Rong J.-C."/>
            <person name="Zhao Q."/>
            <person name="Yi M."/>
            <person name="Wu J.-Y."/>
        </authorList>
    </citation>
    <scope>NUCLEOTIDE SEQUENCE</scope>
    <source>
        <strain evidence="1">MCCC 1K03223</strain>
    </source>
</reference>
<name>A0AAE9ZER1_9PROT</name>
<organism evidence="1 2">
    <name type="scientific">Hyphococcus flavus</name>
    <dbReference type="NCBI Taxonomy" id="1866326"/>
    <lineage>
        <taxon>Bacteria</taxon>
        <taxon>Pseudomonadati</taxon>
        <taxon>Pseudomonadota</taxon>
        <taxon>Alphaproteobacteria</taxon>
        <taxon>Parvularculales</taxon>
        <taxon>Parvularculaceae</taxon>
        <taxon>Hyphococcus</taxon>
    </lineage>
</organism>
<evidence type="ECO:0000313" key="2">
    <source>
        <dbReference type="Proteomes" id="UP001214043"/>
    </source>
</evidence>
<protein>
    <submittedName>
        <fullName evidence="1">Uncharacterized protein</fullName>
    </submittedName>
</protein>
<dbReference type="RefSeq" id="WP_274493346.1">
    <property type="nucleotide sequence ID" value="NZ_CP118166.1"/>
</dbReference>